<protein>
    <submittedName>
        <fullName evidence="2">Uncharacterized protein</fullName>
    </submittedName>
</protein>
<gene>
    <name evidence="2" type="ORF">BBAD15_g7220</name>
</gene>
<dbReference type="EMBL" id="ANFO01000688">
    <property type="protein sequence ID" value="KGQ07445.1"/>
    <property type="molecule type" value="Genomic_DNA"/>
</dbReference>
<feature type="compositionally biased region" description="Polar residues" evidence="1">
    <location>
        <begin position="230"/>
        <end position="252"/>
    </location>
</feature>
<feature type="region of interest" description="Disordered" evidence="1">
    <location>
        <begin position="230"/>
        <end position="269"/>
    </location>
</feature>
<evidence type="ECO:0000313" key="2">
    <source>
        <dbReference type="EMBL" id="KGQ07445.1"/>
    </source>
</evidence>
<evidence type="ECO:0000256" key="1">
    <source>
        <dbReference type="SAM" id="MobiDB-lite"/>
    </source>
</evidence>
<dbReference type="AlphaFoldDB" id="A0A0A2VMQ5"/>
<name>A0A0A2VMQ5_BEABA</name>
<feature type="compositionally biased region" description="Basic and acidic residues" evidence="1">
    <location>
        <begin position="255"/>
        <end position="269"/>
    </location>
</feature>
<comment type="caution">
    <text evidence="2">The sequence shown here is derived from an EMBL/GenBank/DDBJ whole genome shotgun (WGS) entry which is preliminary data.</text>
</comment>
<organism evidence="2 3">
    <name type="scientific">Beauveria bassiana D1-5</name>
    <dbReference type="NCBI Taxonomy" id="1245745"/>
    <lineage>
        <taxon>Eukaryota</taxon>
        <taxon>Fungi</taxon>
        <taxon>Dikarya</taxon>
        <taxon>Ascomycota</taxon>
        <taxon>Pezizomycotina</taxon>
        <taxon>Sordariomycetes</taxon>
        <taxon>Hypocreomycetidae</taxon>
        <taxon>Hypocreales</taxon>
        <taxon>Cordycipitaceae</taxon>
        <taxon>Beauveria</taxon>
    </lineage>
</organism>
<feature type="region of interest" description="Disordered" evidence="1">
    <location>
        <begin position="1"/>
        <end position="24"/>
    </location>
</feature>
<sequence>MPANYTTTIGPLRHPGNDGRGARLPRTPRRGISCSGSGSILTVFKDLSEVAGTTRHCNLGLRWQNLFPNNGCNYNDVDALFSSWTRANREKISFVKVGALSDGARVSQDCSQSFQNRVQLHQRTLQRRRRPRAGRHLHHCNHLGAKAYQHRPARPHIGDAVLLRSQDISRGGRSSRAAIAPAPCTCTARQKPNDDDKTGVGTAGSVLYVVHPNPPPCSQAGSCSLYDQNTGRHLCPAQSSPAGSGISGNTTASKSDVKDDGGDKRKGRG</sequence>
<dbReference type="HOGENOM" id="CLU_1034351_0_0_1"/>
<proteinExistence type="predicted"/>
<accession>A0A0A2VMQ5</accession>
<evidence type="ECO:0000313" key="3">
    <source>
        <dbReference type="Proteomes" id="UP000030106"/>
    </source>
</evidence>
<reference evidence="2 3" key="1">
    <citation type="submission" date="2012-10" db="EMBL/GenBank/DDBJ databases">
        <title>Genome sequencing and analysis of entomopathogenic fungi Beauveria bassiana D1-5.</title>
        <authorList>
            <person name="Li Q."/>
            <person name="Wang L."/>
            <person name="Zhang Z."/>
            <person name="Wang Q."/>
            <person name="Ren J."/>
            <person name="Wang M."/>
            <person name="Xu W."/>
            <person name="Wang J."/>
            <person name="Lu Y."/>
            <person name="Du Q."/>
            <person name="Sun Z."/>
        </authorList>
    </citation>
    <scope>NUCLEOTIDE SEQUENCE [LARGE SCALE GENOMIC DNA]</scope>
    <source>
        <strain evidence="2 3">D1-5</strain>
    </source>
</reference>
<dbReference type="Proteomes" id="UP000030106">
    <property type="component" value="Unassembled WGS sequence"/>
</dbReference>